<comment type="caution">
    <text evidence="2">The sequence shown here is derived from an EMBL/GenBank/DDBJ whole genome shotgun (WGS) entry which is preliminary data.</text>
</comment>
<evidence type="ECO:0000256" key="1">
    <source>
        <dbReference type="SAM" id="Phobius"/>
    </source>
</evidence>
<name>A0A936F2A5_9BACT</name>
<evidence type="ECO:0000313" key="3">
    <source>
        <dbReference type="Proteomes" id="UP000709959"/>
    </source>
</evidence>
<feature type="transmembrane region" description="Helical" evidence="1">
    <location>
        <begin position="91"/>
        <end position="110"/>
    </location>
</feature>
<feature type="transmembrane region" description="Helical" evidence="1">
    <location>
        <begin position="159"/>
        <end position="178"/>
    </location>
</feature>
<keyword evidence="1" id="KW-0472">Membrane</keyword>
<dbReference type="EMBL" id="JADKCH010000005">
    <property type="protein sequence ID" value="MBK8572476.1"/>
    <property type="molecule type" value="Genomic_DNA"/>
</dbReference>
<dbReference type="Proteomes" id="UP000709959">
    <property type="component" value="Unassembled WGS sequence"/>
</dbReference>
<keyword evidence="1" id="KW-1133">Transmembrane helix</keyword>
<dbReference type="AlphaFoldDB" id="A0A936F2A5"/>
<accession>A0A936F2A5</accession>
<evidence type="ECO:0000313" key="2">
    <source>
        <dbReference type="EMBL" id="MBK8572476.1"/>
    </source>
</evidence>
<protein>
    <submittedName>
        <fullName evidence="2">Uncharacterized protein</fullName>
    </submittedName>
</protein>
<organism evidence="2 3">
    <name type="scientific">Candidatus Geothrix odensensis</name>
    <dbReference type="NCBI Taxonomy" id="2954440"/>
    <lineage>
        <taxon>Bacteria</taxon>
        <taxon>Pseudomonadati</taxon>
        <taxon>Acidobacteriota</taxon>
        <taxon>Holophagae</taxon>
        <taxon>Holophagales</taxon>
        <taxon>Holophagaceae</taxon>
        <taxon>Geothrix</taxon>
    </lineage>
</organism>
<proteinExistence type="predicted"/>
<sequence length="195" mass="21586">MSDTFQARLPALPEAELRQVLTYAEGYRTEAVAAALAELERRGLPLAEEERARIRQDLAQRAAAAEARLHRGWVARLGASLPTRLARIRQLTGLLLAAGLGAALAIHLTATPPAPNPLGYEPMNTKKYLRDLEIYGGKVNVLATEFMGWWNDRWQGRNLATTVACLTVLATGGFWLLATRQARDLEHHQDEAREP</sequence>
<keyword evidence="1" id="KW-0812">Transmembrane</keyword>
<reference evidence="2 3" key="1">
    <citation type="submission" date="2020-10" db="EMBL/GenBank/DDBJ databases">
        <title>Connecting structure to function with the recovery of over 1000 high-quality activated sludge metagenome-assembled genomes encoding full-length rRNA genes using long-read sequencing.</title>
        <authorList>
            <person name="Singleton C.M."/>
            <person name="Petriglieri F."/>
            <person name="Kristensen J.M."/>
            <person name="Kirkegaard R.H."/>
            <person name="Michaelsen T.Y."/>
            <person name="Andersen M.H."/>
            <person name="Karst S.M."/>
            <person name="Dueholm M.S."/>
            <person name="Nielsen P.H."/>
            <person name="Albertsen M."/>
        </authorList>
    </citation>
    <scope>NUCLEOTIDE SEQUENCE [LARGE SCALE GENOMIC DNA]</scope>
    <source>
        <strain evidence="2">OdNE_18-Q3-R46-58_MAXAC.008</strain>
    </source>
</reference>
<gene>
    <name evidence="2" type="ORF">IPN91_07440</name>
</gene>